<evidence type="ECO:0000313" key="2">
    <source>
        <dbReference type="Proteomes" id="UP000607653"/>
    </source>
</evidence>
<reference evidence="1 2" key="1">
    <citation type="journal article" date="2020" name="Mol. Biol. Evol.">
        <title>Distinct Expression and Methylation Patterns for Genes with Different Fates following a Single Whole-Genome Duplication in Flowering Plants.</title>
        <authorList>
            <person name="Shi T."/>
            <person name="Rahmani R.S."/>
            <person name="Gugger P.F."/>
            <person name="Wang M."/>
            <person name="Li H."/>
            <person name="Zhang Y."/>
            <person name="Li Z."/>
            <person name="Wang Q."/>
            <person name="Van de Peer Y."/>
            <person name="Marchal K."/>
            <person name="Chen J."/>
        </authorList>
    </citation>
    <scope>NUCLEOTIDE SEQUENCE [LARGE SCALE GENOMIC DNA]</scope>
    <source>
        <tissue evidence="1">Leaf</tissue>
    </source>
</reference>
<keyword evidence="2" id="KW-1185">Reference proteome</keyword>
<comment type="caution">
    <text evidence="1">The sequence shown here is derived from an EMBL/GenBank/DDBJ whole genome shotgun (WGS) entry which is preliminary data.</text>
</comment>
<protein>
    <submittedName>
        <fullName evidence="1">Uncharacterized protein</fullName>
    </submittedName>
</protein>
<gene>
    <name evidence="1" type="ORF">HUJ06_026119</name>
</gene>
<proteinExistence type="predicted"/>
<sequence length="78" mass="9302">MLQFRHCATSRGEGWLRNRFESSNGVIVLEVKPLKRRFGRFVETRKRAIIPLLQTIQEKILQTCRYSKERNRSILANR</sequence>
<organism evidence="1 2">
    <name type="scientific">Nelumbo nucifera</name>
    <name type="common">Sacred lotus</name>
    <dbReference type="NCBI Taxonomy" id="4432"/>
    <lineage>
        <taxon>Eukaryota</taxon>
        <taxon>Viridiplantae</taxon>
        <taxon>Streptophyta</taxon>
        <taxon>Embryophyta</taxon>
        <taxon>Tracheophyta</taxon>
        <taxon>Spermatophyta</taxon>
        <taxon>Magnoliopsida</taxon>
        <taxon>Proteales</taxon>
        <taxon>Nelumbonaceae</taxon>
        <taxon>Nelumbo</taxon>
    </lineage>
</organism>
<name>A0A822Y0Q1_NELNU</name>
<dbReference type="Proteomes" id="UP000607653">
    <property type="component" value="Unassembled WGS sequence"/>
</dbReference>
<evidence type="ECO:0000313" key="1">
    <source>
        <dbReference type="EMBL" id="DAD24655.1"/>
    </source>
</evidence>
<accession>A0A822Y0Q1</accession>
<dbReference type="AlphaFoldDB" id="A0A822Y0Q1"/>
<dbReference type="EMBL" id="DUZY01000001">
    <property type="protein sequence ID" value="DAD24655.1"/>
    <property type="molecule type" value="Genomic_DNA"/>
</dbReference>